<protein>
    <recommendedName>
        <fullName evidence="3">Transcription-repair coupling factor</fullName>
    </recommendedName>
</protein>
<feature type="non-terminal residue" evidence="1">
    <location>
        <position position="129"/>
    </location>
</feature>
<keyword evidence="2" id="KW-1185">Reference proteome</keyword>
<evidence type="ECO:0008006" key="3">
    <source>
        <dbReference type="Google" id="ProtNLM"/>
    </source>
</evidence>
<organism evidence="1 2">
    <name type="scientific">Bradyrhizobium retamae</name>
    <dbReference type="NCBI Taxonomy" id="1300035"/>
    <lineage>
        <taxon>Bacteria</taxon>
        <taxon>Pseudomonadati</taxon>
        <taxon>Pseudomonadota</taxon>
        <taxon>Alphaproteobacteria</taxon>
        <taxon>Hyphomicrobiales</taxon>
        <taxon>Nitrobacteraceae</taxon>
        <taxon>Bradyrhizobium</taxon>
    </lineage>
</organism>
<dbReference type="Gene3D" id="3.40.50.11180">
    <property type="match status" value="1"/>
</dbReference>
<dbReference type="InterPro" id="IPR027417">
    <property type="entry name" value="P-loop_NTPase"/>
</dbReference>
<comment type="caution">
    <text evidence="1">The sequence shown here is derived from an EMBL/GenBank/DDBJ whole genome shotgun (WGS) entry which is preliminary data.</text>
</comment>
<gene>
    <name evidence="1" type="ORF">CQ13_12990</name>
</gene>
<proteinExistence type="predicted"/>
<dbReference type="Proteomes" id="UP000052023">
    <property type="component" value="Unassembled WGS sequence"/>
</dbReference>
<dbReference type="AlphaFoldDB" id="A0A0R3MA62"/>
<name>A0A0R3MA62_9BRAD</name>
<sequence length="129" mass="14363">MLALHLLAQWRKSGRKGVVFLAENENRAERLGAVIHALAPSCDVLVFPRLNTLPFDQLEPSHEIAGRRSSVLRRLAKPEKPILLVSTAEAVMERLPTAASWSRVILRLKVGAAFSEQDLRARLEALGYD</sequence>
<evidence type="ECO:0000313" key="1">
    <source>
        <dbReference type="EMBL" id="KRR17090.1"/>
    </source>
</evidence>
<evidence type="ECO:0000313" key="2">
    <source>
        <dbReference type="Proteomes" id="UP000052023"/>
    </source>
</evidence>
<accession>A0A0R3MA62</accession>
<reference evidence="1 2" key="1">
    <citation type="submission" date="2014-03" db="EMBL/GenBank/DDBJ databases">
        <title>Bradyrhizobium valentinum sp. nov., isolated from effective nodules of Lupinus mariae-josephae, a lupine endemic of basic-lime soils in Eastern Spain.</title>
        <authorList>
            <person name="Duran D."/>
            <person name="Rey L."/>
            <person name="Navarro A."/>
            <person name="Busquets A."/>
            <person name="Imperial J."/>
            <person name="Ruiz-Argueso T."/>
        </authorList>
    </citation>
    <scope>NUCLEOTIDE SEQUENCE [LARGE SCALE GENOMIC DNA]</scope>
    <source>
        <strain evidence="1 2">Ro19</strain>
    </source>
</reference>
<dbReference type="SUPFAM" id="SSF52540">
    <property type="entry name" value="P-loop containing nucleoside triphosphate hydrolases"/>
    <property type="match status" value="1"/>
</dbReference>
<dbReference type="EMBL" id="LLYA01000214">
    <property type="protein sequence ID" value="KRR17090.1"/>
    <property type="molecule type" value="Genomic_DNA"/>
</dbReference>